<dbReference type="Proteomes" id="UP001245561">
    <property type="component" value="Unassembled WGS sequence"/>
</dbReference>
<protein>
    <recommendedName>
        <fullName evidence="7">3-sulfolactaldehyde dehydrogenase</fullName>
        <ecNumber evidence="6">1.2.1.97</ecNumber>
    </recommendedName>
</protein>
<feature type="region of interest" description="Disordered" evidence="10">
    <location>
        <begin position="1"/>
        <end position="29"/>
    </location>
</feature>
<dbReference type="RefSeq" id="WP_311928560.1">
    <property type="nucleotide sequence ID" value="NZ_JARPYT010000006.1"/>
</dbReference>
<dbReference type="InterPro" id="IPR016162">
    <property type="entry name" value="Ald_DH_N"/>
</dbReference>
<evidence type="ECO:0000313" key="13">
    <source>
        <dbReference type="Proteomes" id="UP001245561"/>
    </source>
</evidence>
<dbReference type="SUPFAM" id="SSF53720">
    <property type="entry name" value="ALDH-like"/>
    <property type="match status" value="1"/>
</dbReference>
<feature type="compositionally biased region" description="Basic and acidic residues" evidence="10">
    <location>
        <begin position="16"/>
        <end position="28"/>
    </location>
</feature>
<evidence type="ECO:0000256" key="10">
    <source>
        <dbReference type="SAM" id="MobiDB-lite"/>
    </source>
</evidence>
<evidence type="ECO:0000256" key="6">
    <source>
        <dbReference type="ARBA" id="ARBA00066984"/>
    </source>
</evidence>
<proteinExistence type="inferred from homology"/>
<keyword evidence="2 9" id="KW-0560">Oxidoreductase</keyword>
<evidence type="ECO:0000256" key="9">
    <source>
        <dbReference type="RuleBase" id="RU003345"/>
    </source>
</evidence>
<name>A0AAW8TIU0_9ENTE</name>
<evidence type="ECO:0000259" key="11">
    <source>
        <dbReference type="Pfam" id="PF00171"/>
    </source>
</evidence>
<dbReference type="FunFam" id="3.40.309.10:FF:000009">
    <property type="entry name" value="Aldehyde dehydrogenase A"/>
    <property type="match status" value="1"/>
</dbReference>
<comment type="catalytic activity">
    <reaction evidence="4">
        <text>(2S)-3-sulfolactaldehyde + NAD(+) + H2O = (2S)-3-sulfolactate + NADH + 2 H(+)</text>
        <dbReference type="Rhea" id="RHEA:47932"/>
        <dbReference type="ChEBI" id="CHEBI:15377"/>
        <dbReference type="ChEBI" id="CHEBI:15378"/>
        <dbReference type="ChEBI" id="CHEBI:57540"/>
        <dbReference type="ChEBI" id="CHEBI:57945"/>
        <dbReference type="ChEBI" id="CHEBI:61289"/>
        <dbReference type="ChEBI" id="CHEBI:90109"/>
        <dbReference type="EC" id="1.2.1.97"/>
    </reaction>
    <physiologicalReaction direction="left-to-right" evidence="4">
        <dbReference type="Rhea" id="RHEA:47933"/>
    </physiologicalReaction>
</comment>
<evidence type="ECO:0000256" key="7">
    <source>
        <dbReference type="ARBA" id="ARBA00067277"/>
    </source>
</evidence>
<dbReference type="InterPro" id="IPR016160">
    <property type="entry name" value="Ald_DH_CS_CYS"/>
</dbReference>
<dbReference type="GO" id="GO:0016620">
    <property type="term" value="F:oxidoreductase activity, acting on the aldehyde or oxo group of donors, NAD or NADP as acceptor"/>
    <property type="evidence" value="ECO:0007669"/>
    <property type="project" value="InterPro"/>
</dbReference>
<dbReference type="EMBL" id="JARPYT010000006">
    <property type="protein sequence ID" value="MDT2637002.1"/>
    <property type="molecule type" value="Genomic_DNA"/>
</dbReference>
<organism evidence="12 13">
    <name type="scientific">Enterococcus dongliensis</name>
    <dbReference type="NCBI Taxonomy" id="2559925"/>
    <lineage>
        <taxon>Bacteria</taxon>
        <taxon>Bacillati</taxon>
        <taxon>Bacillota</taxon>
        <taxon>Bacilli</taxon>
        <taxon>Lactobacillales</taxon>
        <taxon>Enterococcaceae</taxon>
        <taxon>Enterococcus</taxon>
    </lineage>
</organism>
<evidence type="ECO:0000256" key="4">
    <source>
        <dbReference type="ARBA" id="ARBA00050326"/>
    </source>
</evidence>
<feature type="domain" description="Aldehyde dehydrogenase" evidence="11">
    <location>
        <begin position="18"/>
        <end position="475"/>
    </location>
</feature>
<dbReference type="InterPro" id="IPR015590">
    <property type="entry name" value="Aldehyde_DH_dom"/>
</dbReference>
<dbReference type="InterPro" id="IPR029510">
    <property type="entry name" value="Ald_DH_CS_GLU"/>
</dbReference>
<dbReference type="Gene3D" id="3.40.309.10">
    <property type="entry name" value="Aldehyde Dehydrogenase, Chain A, domain 2"/>
    <property type="match status" value="1"/>
</dbReference>
<sequence length="486" mass="52693">MQRQFDKQFIGGKWKQGSDSKHVNEDKNPYSQETMLTIQGASTQDVDEAYQAAQNAQKEWMTKTPQERSEVIQKAAHLIEEQQAEISEWLIKEGGATKIKAGLEVSLAKGITEEAASFPMRIENQLLPTNNSGEESFVIRRPVGVIGIISPWNFPFHLTMRSLAPDIAAGNGVVIKPASDSPVTGGLLPAKIFEEAGVPKGLVNVTVGSGSEIGDYFVSHPIPSLISFTGSTPVGKNIASHAMNGEKIKQVALELGGNSPFIVLADADIEEAAHALVVSKFMHAGQICMAANRAIVVDEVFDQFVHKVVERVKKLIVGNPAEADTIIGPIINQKQTDHIKEVLQQAQVAGARFLVEGSIKGQVVEPVVLVSDDPTLAIFHEEIFGPVLPILKVKDTDAAIKAANDTEYGLSSALFTKDVTKGRLLANKIEAGMCHINGLTVADEPNAPFGGEKNSGIGRFNGKWVLEEFTRIQWVTTRTEKNNYPF</sequence>
<dbReference type="Pfam" id="PF00171">
    <property type="entry name" value="Aldedh"/>
    <property type="match status" value="1"/>
</dbReference>
<comment type="function">
    <text evidence="5">Part of the sulfo-TAL (or sulfo-SFT) pathway, a D-sulfoquinovose degradation pathway that produces sulfolactate (SL). Catalyzes the oxidation of 3-sulfolactaldehyde (SLA) to sulfolactate (SL).</text>
</comment>
<dbReference type="Gene3D" id="3.40.605.10">
    <property type="entry name" value="Aldehyde Dehydrogenase, Chain A, domain 1"/>
    <property type="match status" value="1"/>
</dbReference>
<accession>A0AAW8TIU0</accession>
<evidence type="ECO:0000256" key="5">
    <source>
        <dbReference type="ARBA" id="ARBA00054572"/>
    </source>
</evidence>
<evidence type="ECO:0000256" key="1">
    <source>
        <dbReference type="ARBA" id="ARBA00009986"/>
    </source>
</evidence>
<keyword evidence="3" id="KW-0520">NAD</keyword>
<comment type="similarity">
    <text evidence="1 9">Belongs to the aldehyde dehydrogenase family.</text>
</comment>
<dbReference type="InterPro" id="IPR016161">
    <property type="entry name" value="Ald_DH/histidinol_DH"/>
</dbReference>
<dbReference type="PANTHER" id="PTHR42986">
    <property type="entry name" value="BENZALDEHYDE DEHYDROGENASE YFMT"/>
    <property type="match status" value="1"/>
</dbReference>
<dbReference type="InterPro" id="IPR016163">
    <property type="entry name" value="Ald_DH_C"/>
</dbReference>
<evidence type="ECO:0000256" key="8">
    <source>
        <dbReference type="PROSITE-ProRule" id="PRU10007"/>
    </source>
</evidence>
<gene>
    <name evidence="12" type="ORF">P7D36_05680</name>
</gene>
<dbReference type="EC" id="1.2.1.97" evidence="6"/>
<dbReference type="PROSITE" id="PS00070">
    <property type="entry name" value="ALDEHYDE_DEHYDR_CYS"/>
    <property type="match status" value="1"/>
</dbReference>
<evidence type="ECO:0000313" key="12">
    <source>
        <dbReference type="EMBL" id="MDT2637002.1"/>
    </source>
</evidence>
<evidence type="ECO:0000256" key="2">
    <source>
        <dbReference type="ARBA" id="ARBA00023002"/>
    </source>
</evidence>
<dbReference type="FunFam" id="3.40.605.10:FF:000007">
    <property type="entry name" value="NAD/NADP-dependent betaine aldehyde dehydrogenase"/>
    <property type="match status" value="1"/>
</dbReference>
<feature type="active site" evidence="8">
    <location>
        <position position="254"/>
    </location>
</feature>
<comment type="caution">
    <text evidence="12">The sequence shown here is derived from an EMBL/GenBank/DDBJ whole genome shotgun (WGS) entry which is preliminary data.</text>
</comment>
<dbReference type="PROSITE" id="PS00687">
    <property type="entry name" value="ALDEHYDE_DEHYDR_GLU"/>
    <property type="match status" value="1"/>
</dbReference>
<reference evidence="12" key="1">
    <citation type="submission" date="2023-03" db="EMBL/GenBank/DDBJ databases">
        <authorList>
            <person name="Shen W."/>
            <person name="Cai J."/>
        </authorList>
    </citation>
    <scope>NUCLEOTIDE SEQUENCE</scope>
    <source>
        <strain evidence="12">P55-2</strain>
    </source>
</reference>
<dbReference type="PANTHER" id="PTHR42986:SF1">
    <property type="entry name" value="BENZALDEHYDE DEHYDROGENASE YFMT"/>
    <property type="match status" value="1"/>
</dbReference>
<evidence type="ECO:0000256" key="3">
    <source>
        <dbReference type="ARBA" id="ARBA00023027"/>
    </source>
</evidence>
<dbReference type="AlphaFoldDB" id="A0AAW8TIU0"/>